<gene>
    <name evidence="2" type="ORF">SSLN_LOCUS3148</name>
</gene>
<reference evidence="4" key="1">
    <citation type="submission" date="2016-06" db="UniProtKB">
        <authorList>
            <consortium name="WormBaseParasite"/>
        </authorList>
    </citation>
    <scope>IDENTIFICATION</scope>
</reference>
<dbReference type="Proteomes" id="UP000275846">
    <property type="component" value="Unassembled WGS sequence"/>
</dbReference>
<evidence type="ECO:0000256" key="1">
    <source>
        <dbReference type="SAM" id="MobiDB-lite"/>
    </source>
</evidence>
<keyword evidence="3" id="KW-1185">Reference proteome</keyword>
<evidence type="ECO:0000313" key="4">
    <source>
        <dbReference type="WBParaSite" id="SSLN_0000324801-mRNA-1"/>
    </source>
</evidence>
<protein>
    <submittedName>
        <fullName evidence="2 4">Uncharacterized protein</fullName>
    </submittedName>
</protein>
<dbReference type="AlphaFoldDB" id="A0A183SG00"/>
<name>A0A183SG00_SCHSO</name>
<proteinExistence type="predicted"/>
<evidence type="ECO:0000313" key="3">
    <source>
        <dbReference type="Proteomes" id="UP000275846"/>
    </source>
</evidence>
<dbReference type="OrthoDB" id="6321932at2759"/>
<accession>A0A183SG00</accession>
<feature type="region of interest" description="Disordered" evidence="1">
    <location>
        <begin position="114"/>
        <end position="165"/>
    </location>
</feature>
<organism evidence="4">
    <name type="scientific">Schistocephalus solidus</name>
    <name type="common">Tapeworm</name>
    <dbReference type="NCBI Taxonomy" id="70667"/>
    <lineage>
        <taxon>Eukaryota</taxon>
        <taxon>Metazoa</taxon>
        <taxon>Spiralia</taxon>
        <taxon>Lophotrochozoa</taxon>
        <taxon>Platyhelminthes</taxon>
        <taxon>Cestoda</taxon>
        <taxon>Eucestoda</taxon>
        <taxon>Diphyllobothriidea</taxon>
        <taxon>Diphyllobothriidae</taxon>
        <taxon>Schistocephalus</taxon>
    </lineage>
</organism>
<feature type="compositionally biased region" description="Polar residues" evidence="1">
    <location>
        <begin position="127"/>
        <end position="137"/>
    </location>
</feature>
<sequence>MIRALLQDCHLRLRKYNSRCLTLPTAFQALRTQLNDQKSQPEHGPNVHPNIGESMVGTHAIATQLRPDEGTVITSASSTIYPAGANTHVGAITTKIISLGRQLRSMGVLMTTANVRTPAPDQKENKQSSALPPSTTEAVYRQRMIDKRERPPSSSSSLMTEDLHP</sequence>
<dbReference type="WBParaSite" id="SSLN_0000324801-mRNA-1">
    <property type="protein sequence ID" value="SSLN_0000324801-mRNA-1"/>
    <property type="gene ID" value="SSLN_0000324801"/>
</dbReference>
<dbReference type="EMBL" id="UYSU01032442">
    <property type="protein sequence ID" value="VDL89533.1"/>
    <property type="molecule type" value="Genomic_DNA"/>
</dbReference>
<reference evidence="2 3" key="2">
    <citation type="submission" date="2018-11" db="EMBL/GenBank/DDBJ databases">
        <authorList>
            <consortium name="Pathogen Informatics"/>
        </authorList>
    </citation>
    <scope>NUCLEOTIDE SEQUENCE [LARGE SCALE GENOMIC DNA]</scope>
    <source>
        <strain evidence="2 3">NST_G2</strain>
    </source>
</reference>
<evidence type="ECO:0000313" key="2">
    <source>
        <dbReference type="EMBL" id="VDL89533.1"/>
    </source>
</evidence>